<dbReference type="VEuPathDB" id="VectorBase:GBRI030416"/>
<evidence type="ECO:0000256" key="1">
    <source>
        <dbReference type="SAM" id="MobiDB-lite"/>
    </source>
</evidence>
<sequence length="171" mass="19192">MHEAGVLADYACQEDPIPQEDAVLLARFALASLDGLNENCDAEKNGWIACGEQMPKDGRMLLVTGNGHIDIAYFDDGDCQGFLNGIIFMKAAVDRKKLFDIVPISENKLYELEKAGEFPKKFVLAGKYAWNRDEIEAWLDEQQDQNTGKSTNRKPDVRKRKIRPVKEKGSA</sequence>
<dbReference type="Gene3D" id="1.10.238.160">
    <property type="match status" value="1"/>
</dbReference>
<name>A0A1A9WSI1_9MUSC</name>
<dbReference type="AlphaFoldDB" id="A0A1A9WSI1"/>
<dbReference type="EnsemblMetazoa" id="GBRI030416-RA">
    <property type="protein sequence ID" value="GBRI030416-PA"/>
    <property type="gene ID" value="GBRI030416"/>
</dbReference>
<dbReference type="Proteomes" id="UP000091820">
    <property type="component" value="Unassembled WGS sequence"/>
</dbReference>
<organism evidence="2 3">
    <name type="scientific">Glossina brevipalpis</name>
    <dbReference type="NCBI Taxonomy" id="37001"/>
    <lineage>
        <taxon>Eukaryota</taxon>
        <taxon>Metazoa</taxon>
        <taxon>Ecdysozoa</taxon>
        <taxon>Arthropoda</taxon>
        <taxon>Hexapoda</taxon>
        <taxon>Insecta</taxon>
        <taxon>Pterygota</taxon>
        <taxon>Neoptera</taxon>
        <taxon>Endopterygota</taxon>
        <taxon>Diptera</taxon>
        <taxon>Brachycera</taxon>
        <taxon>Muscomorpha</taxon>
        <taxon>Hippoboscoidea</taxon>
        <taxon>Glossinidae</taxon>
        <taxon>Glossina</taxon>
    </lineage>
</organism>
<protein>
    <recommendedName>
        <fullName evidence="4">AlpA family phage regulatory protein</fullName>
    </recommendedName>
</protein>
<accession>A0A1A9WSI1</accession>
<evidence type="ECO:0000313" key="3">
    <source>
        <dbReference type="Proteomes" id="UP000091820"/>
    </source>
</evidence>
<dbReference type="InterPro" id="IPR010260">
    <property type="entry name" value="AlpA"/>
</dbReference>
<evidence type="ECO:0008006" key="4">
    <source>
        <dbReference type="Google" id="ProtNLM"/>
    </source>
</evidence>
<dbReference type="Pfam" id="PF05930">
    <property type="entry name" value="Phage_AlpA"/>
    <property type="match status" value="1"/>
</dbReference>
<feature type="region of interest" description="Disordered" evidence="1">
    <location>
        <begin position="139"/>
        <end position="171"/>
    </location>
</feature>
<reference evidence="3" key="1">
    <citation type="submission" date="2014-03" db="EMBL/GenBank/DDBJ databases">
        <authorList>
            <person name="Aksoy S."/>
            <person name="Warren W."/>
            <person name="Wilson R.K."/>
        </authorList>
    </citation>
    <scope>NUCLEOTIDE SEQUENCE [LARGE SCALE GENOMIC DNA]</scope>
    <source>
        <strain evidence="3">IAEA</strain>
    </source>
</reference>
<evidence type="ECO:0000313" key="2">
    <source>
        <dbReference type="EnsemblMetazoa" id="GBRI030416-PA"/>
    </source>
</evidence>
<keyword evidence="3" id="KW-1185">Reference proteome</keyword>
<reference evidence="2" key="2">
    <citation type="submission" date="2020-05" db="UniProtKB">
        <authorList>
            <consortium name="EnsemblMetazoa"/>
        </authorList>
    </citation>
    <scope>IDENTIFICATION</scope>
    <source>
        <strain evidence="2">IAEA</strain>
    </source>
</reference>
<proteinExistence type="predicted"/>